<evidence type="ECO:0000313" key="3">
    <source>
        <dbReference type="Proteomes" id="UP000694700"/>
    </source>
</evidence>
<dbReference type="InterPro" id="IPR052212">
    <property type="entry name" value="PH-like_domain"/>
</dbReference>
<feature type="domain" description="FHA" evidence="1">
    <location>
        <begin position="58"/>
        <end position="114"/>
    </location>
</feature>
<dbReference type="FunFam" id="2.60.200.20:FF:000210">
    <property type="entry name" value="Pleckstrin homology-like domain, family B, member 1a"/>
    <property type="match status" value="1"/>
</dbReference>
<dbReference type="AlphaFoldDB" id="A0A8C1V3X6"/>
<organism evidence="2 3">
    <name type="scientific">Cyprinus carpio</name>
    <name type="common">Common carp</name>
    <dbReference type="NCBI Taxonomy" id="7962"/>
    <lineage>
        <taxon>Eukaryota</taxon>
        <taxon>Metazoa</taxon>
        <taxon>Chordata</taxon>
        <taxon>Craniata</taxon>
        <taxon>Vertebrata</taxon>
        <taxon>Euteleostomi</taxon>
        <taxon>Actinopterygii</taxon>
        <taxon>Neopterygii</taxon>
        <taxon>Teleostei</taxon>
        <taxon>Ostariophysi</taxon>
        <taxon>Cypriniformes</taxon>
        <taxon>Cyprinidae</taxon>
        <taxon>Cyprininae</taxon>
        <taxon>Cyprinus</taxon>
    </lineage>
</organism>
<dbReference type="InterPro" id="IPR000253">
    <property type="entry name" value="FHA_dom"/>
</dbReference>
<evidence type="ECO:0000313" key="2">
    <source>
        <dbReference type="Ensembl" id="ENSCCRP00015046440.1"/>
    </source>
</evidence>
<accession>A0A8C1V3X6</accession>
<dbReference type="PANTHER" id="PTHR12156">
    <property type="entry name" value="PLECKSTRIN HOMOLOGY-LIKE DOMAIN, FAMILY B, MEMBER 3"/>
    <property type="match status" value="1"/>
</dbReference>
<sequence>PSLINRDNLPFSKTETLLDLFDSGRGLKVWSATPYLISLGSGFITLIPLTEGECDAESPQDVTADGPGIQPHHCVITNSAGVITLHPNGNMCHLDGVQVTKPAKLTHGCTLCLGKSFFRFNHPEEAYQMKNMLPEKTAGPTMSLSTGDFFNDSHNKSIGSWDPKCNVSIESDISALLPFFSLSLSFSVGFVLAARL</sequence>
<proteinExistence type="predicted"/>
<dbReference type="SUPFAM" id="SSF49879">
    <property type="entry name" value="SMAD/FHA domain"/>
    <property type="match status" value="1"/>
</dbReference>
<dbReference type="Proteomes" id="UP000694700">
    <property type="component" value="Unplaced"/>
</dbReference>
<protein>
    <recommendedName>
        <fullName evidence="1">FHA domain-containing protein</fullName>
    </recommendedName>
</protein>
<dbReference type="Pfam" id="PF00498">
    <property type="entry name" value="FHA"/>
    <property type="match status" value="1"/>
</dbReference>
<dbReference type="Gene3D" id="2.60.200.20">
    <property type="match status" value="1"/>
</dbReference>
<dbReference type="PANTHER" id="PTHR12156:SF5">
    <property type="entry name" value="FI18040P1"/>
    <property type="match status" value="1"/>
</dbReference>
<dbReference type="InterPro" id="IPR008984">
    <property type="entry name" value="SMAD_FHA_dom_sf"/>
</dbReference>
<dbReference type="Ensembl" id="ENSCCRT00015047999.1">
    <property type="protein sequence ID" value="ENSCCRP00015046440.1"/>
    <property type="gene ID" value="ENSCCRG00015019220.1"/>
</dbReference>
<reference evidence="2" key="1">
    <citation type="submission" date="2025-08" db="UniProtKB">
        <authorList>
            <consortium name="Ensembl"/>
        </authorList>
    </citation>
    <scope>IDENTIFICATION</scope>
</reference>
<evidence type="ECO:0000259" key="1">
    <source>
        <dbReference type="Pfam" id="PF00498"/>
    </source>
</evidence>
<name>A0A8C1V3X6_CYPCA</name>